<dbReference type="Gene3D" id="6.10.340.10">
    <property type="match status" value="1"/>
</dbReference>
<dbReference type="Gene3D" id="3.30.450.20">
    <property type="entry name" value="PAS domain"/>
    <property type="match status" value="1"/>
</dbReference>
<dbReference type="GO" id="GO:0006171">
    <property type="term" value="P:cAMP biosynthetic process"/>
    <property type="evidence" value="ECO:0007669"/>
    <property type="project" value="TreeGrafter"/>
</dbReference>
<evidence type="ECO:0000313" key="4">
    <source>
        <dbReference type="EMBL" id="MBB4284493.1"/>
    </source>
</evidence>
<dbReference type="Gene3D" id="3.30.70.1230">
    <property type="entry name" value="Nucleotide cyclase"/>
    <property type="match status" value="1"/>
</dbReference>
<evidence type="ECO:0000259" key="2">
    <source>
        <dbReference type="PROSITE" id="PS50125"/>
    </source>
</evidence>
<dbReference type="PANTHER" id="PTHR43081:SF1">
    <property type="entry name" value="ADENYLATE CYCLASE, TERMINAL-DIFFERENTIATION SPECIFIC"/>
    <property type="match status" value="1"/>
</dbReference>
<name>A0A7W6RWE6_9PROT</name>
<evidence type="ECO:0000313" key="5">
    <source>
        <dbReference type="Proteomes" id="UP000555728"/>
    </source>
</evidence>
<dbReference type="EMBL" id="JACIGI010000001">
    <property type="protein sequence ID" value="MBB4284493.1"/>
    <property type="molecule type" value="Genomic_DNA"/>
</dbReference>
<dbReference type="InterPro" id="IPR029151">
    <property type="entry name" value="Sensor-like_sf"/>
</dbReference>
<dbReference type="SUPFAM" id="SSF55073">
    <property type="entry name" value="Nucleotide cyclase"/>
    <property type="match status" value="1"/>
</dbReference>
<feature type="domain" description="HAMP" evidence="3">
    <location>
        <begin position="372"/>
        <end position="425"/>
    </location>
</feature>
<dbReference type="RefSeq" id="WP_184430961.1">
    <property type="nucleotide sequence ID" value="NZ_JACIGI010000001.1"/>
</dbReference>
<dbReference type="CDD" id="cd12913">
    <property type="entry name" value="PDC1_MCP_like"/>
    <property type="match status" value="1"/>
</dbReference>
<organism evidence="4 5">
    <name type="scientific">Roseospira goensis</name>
    <dbReference type="NCBI Taxonomy" id="391922"/>
    <lineage>
        <taxon>Bacteria</taxon>
        <taxon>Pseudomonadati</taxon>
        <taxon>Pseudomonadota</taxon>
        <taxon>Alphaproteobacteria</taxon>
        <taxon>Rhodospirillales</taxon>
        <taxon>Rhodospirillaceae</taxon>
        <taxon>Roseospira</taxon>
    </lineage>
</organism>
<keyword evidence="1" id="KW-1133">Transmembrane helix</keyword>
<dbReference type="InterPro" id="IPR050697">
    <property type="entry name" value="Adenylyl/Guanylyl_Cyclase_3/4"/>
</dbReference>
<dbReference type="SUPFAM" id="SSF103190">
    <property type="entry name" value="Sensory domain-like"/>
    <property type="match status" value="1"/>
</dbReference>
<keyword evidence="1" id="KW-0472">Membrane</keyword>
<dbReference type="GO" id="GO:0016020">
    <property type="term" value="C:membrane"/>
    <property type="evidence" value="ECO:0007669"/>
    <property type="project" value="InterPro"/>
</dbReference>
<dbReference type="SMART" id="SM00044">
    <property type="entry name" value="CYCc"/>
    <property type="match status" value="1"/>
</dbReference>
<dbReference type="PANTHER" id="PTHR43081">
    <property type="entry name" value="ADENYLATE CYCLASE, TERMINAL-DIFFERENTIATION SPECIFIC-RELATED"/>
    <property type="match status" value="1"/>
</dbReference>
<dbReference type="InterPro" id="IPR001054">
    <property type="entry name" value="A/G_cyclase"/>
</dbReference>
<feature type="transmembrane region" description="Helical" evidence="1">
    <location>
        <begin position="348"/>
        <end position="371"/>
    </location>
</feature>
<protein>
    <submittedName>
        <fullName evidence="4">Adenylate cyclase</fullName>
        <ecNumber evidence="4">4.6.1.1</ecNumber>
    </submittedName>
</protein>
<dbReference type="InterPro" id="IPR003660">
    <property type="entry name" value="HAMP_dom"/>
</dbReference>
<dbReference type="AlphaFoldDB" id="A0A7W6RWE6"/>
<comment type="caution">
    <text evidence="4">The sequence shown here is derived from an EMBL/GenBank/DDBJ whole genome shotgun (WGS) entry which is preliminary data.</text>
</comment>
<dbReference type="InterPro" id="IPR029787">
    <property type="entry name" value="Nucleotide_cyclase"/>
</dbReference>
<reference evidence="4 5" key="1">
    <citation type="submission" date="2020-08" db="EMBL/GenBank/DDBJ databases">
        <title>Genome sequencing of Purple Non-Sulfur Bacteria from various extreme environments.</title>
        <authorList>
            <person name="Mayer M."/>
        </authorList>
    </citation>
    <scope>NUCLEOTIDE SEQUENCE [LARGE SCALE GENOMIC DNA]</scope>
    <source>
        <strain evidence="4 5">JA135</strain>
    </source>
</reference>
<gene>
    <name evidence="4" type="ORF">GGD88_000199</name>
</gene>
<dbReference type="CDD" id="cd07302">
    <property type="entry name" value="CHD"/>
    <property type="match status" value="1"/>
</dbReference>
<dbReference type="PROSITE" id="PS50125">
    <property type="entry name" value="GUANYLATE_CYCLASE_2"/>
    <property type="match status" value="1"/>
</dbReference>
<dbReference type="EC" id="4.6.1.1" evidence="4"/>
<keyword evidence="5" id="KW-1185">Reference proteome</keyword>
<keyword evidence="4" id="KW-0456">Lyase</keyword>
<sequence length="724" mass="78069">MLNLFTIMAAITVLVVLALTGFTYVQGRSVAEATGRALSRELTAKVAHRIETLFSPAAVLAEMSSSLPEIATPPDLLIHSAGWYIMQALESYPTLYSGYMGYADGRFYQLIAVPERAASPREDLVRARTVRLTHGAPPETRFIHRVILPRPGGDRLQIWTFLDRDRVMLGSRIDAHPRYDPRARPWYAEARATKATVMTDIYTFASLGLPGLTLARPFDGNVPGVLGIDLTLASIADFLAAQTLSPNGRLLVATSDGQVIAYRNRDGLRTGAEYVRGRPLSLGDLGDPAIARALVTDAATTDVHVVEMAGTQEPMLVRRMDVAMPGTRDLAVAMAAPLSDFTGPVDTLIANSLLFAAAVALLGIPLTWLVARRMSRALALLAEDAGRVQRLDLDHGVRVQTIVREIHDLARAHTMMKESLRTFGLYVPKDLVRQILAAGGSAEPGGQRRELTLLFTDIADFTTIAETLPPEDLMVRTSLYFEEMTAAINAHGGVIDKFIGDAVMALWNAPTPTDDHVTLGCLGALAARDRVAAFNAGLAARGVPVFRTRFGLHVGEAVVGNLGSSDRMDYSAIGAAVNTASRIEGLNKVYGTEILVSEPVATRAAGRFVLREIDHVVPKGAHAPIRVFELMGVHPDADLAASGRADPAAVVDAATVDYARRWAEAQDRLRRAGDWAGARDAFAAMAAARPDDTLAASFRDLADGLARDPEAAVHWSEVRRMEGK</sequence>
<dbReference type="Pfam" id="PF00211">
    <property type="entry name" value="Guanylate_cyc"/>
    <property type="match status" value="1"/>
</dbReference>
<proteinExistence type="predicted"/>
<feature type="domain" description="Guanylate cyclase" evidence="2">
    <location>
        <begin position="452"/>
        <end position="584"/>
    </location>
</feature>
<accession>A0A7W6RWE6</accession>
<keyword evidence="1" id="KW-0812">Transmembrane</keyword>
<dbReference type="Proteomes" id="UP000555728">
    <property type="component" value="Unassembled WGS sequence"/>
</dbReference>
<evidence type="ECO:0000256" key="1">
    <source>
        <dbReference type="SAM" id="Phobius"/>
    </source>
</evidence>
<dbReference type="GO" id="GO:0004016">
    <property type="term" value="F:adenylate cyclase activity"/>
    <property type="evidence" value="ECO:0007669"/>
    <property type="project" value="UniProtKB-EC"/>
</dbReference>
<dbReference type="PROSITE" id="PS50885">
    <property type="entry name" value="HAMP"/>
    <property type="match status" value="1"/>
</dbReference>
<dbReference type="GO" id="GO:0035556">
    <property type="term" value="P:intracellular signal transduction"/>
    <property type="evidence" value="ECO:0007669"/>
    <property type="project" value="InterPro"/>
</dbReference>
<evidence type="ECO:0000259" key="3">
    <source>
        <dbReference type="PROSITE" id="PS50885"/>
    </source>
</evidence>